<sequence length="60" mass="6641">MKPAVVAQDEMFPDGDAGWMEMDEAASSGGMLIELAANERAVHGDFFNNFDDLFDDDDLR</sequence>
<evidence type="ECO:0008006" key="5">
    <source>
        <dbReference type="Google" id="ProtNLM"/>
    </source>
</evidence>
<reference evidence="3 4" key="1">
    <citation type="submission" date="2022-05" db="EMBL/GenBank/DDBJ databases">
        <authorList>
            <consortium name="Genoscope - CEA"/>
            <person name="William W."/>
        </authorList>
    </citation>
    <scope>NUCLEOTIDE SEQUENCE [LARGE SCALE GENOMIC DNA]</scope>
</reference>
<accession>A0AAU9XK46</accession>
<organism evidence="3 4">
    <name type="scientific">Pocillopora meandrina</name>
    <dbReference type="NCBI Taxonomy" id="46732"/>
    <lineage>
        <taxon>Eukaryota</taxon>
        <taxon>Metazoa</taxon>
        <taxon>Cnidaria</taxon>
        <taxon>Anthozoa</taxon>
        <taxon>Hexacorallia</taxon>
        <taxon>Scleractinia</taxon>
        <taxon>Astrocoeniina</taxon>
        <taxon>Pocilloporidae</taxon>
        <taxon>Pocillopora</taxon>
    </lineage>
</organism>
<comment type="similarity">
    <text evidence="1">Belongs to the CSN9 family.</text>
</comment>
<gene>
    <name evidence="3" type="ORF">PMEA_00024604</name>
</gene>
<evidence type="ECO:0000313" key="3">
    <source>
        <dbReference type="EMBL" id="CAH3149952.1"/>
    </source>
</evidence>
<dbReference type="Proteomes" id="UP001159428">
    <property type="component" value="Unassembled WGS sequence"/>
</dbReference>
<dbReference type="PANTHER" id="PTHR28562">
    <property type="entry name" value="COP9 SIGNALOSOME COMPLEX SUBUNIT 9"/>
    <property type="match status" value="1"/>
</dbReference>
<evidence type="ECO:0000313" key="4">
    <source>
        <dbReference type="Proteomes" id="UP001159428"/>
    </source>
</evidence>
<dbReference type="Pfam" id="PF15004">
    <property type="entry name" value="MYEOV2"/>
    <property type="match status" value="1"/>
</dbReference>
<keyword evidence="2" id="KW-0736">Signalosome</keyword>
<dbReference type="AlphaFoldDB" id="A0AAU9XK46"/>
<keyword evidence="4" id="KW-1185">Reference proteome</keyword>
<dbReference type="GO" id="GO:0008180">
    <property type="term" value="C:COP9 signalosome"/>
    <property type="evidence" value="ECO:0007669"/>
    <property type="project" value="UniProtKB-KW"/>
</dbReference>
<comment type="caution">
    <text evidence="3">The sequence shown here is derived from an EMBL/GenBank/DDBJ whole genome shotgun (WGS) entry which is preliminary data.</text>
</comment>
<proteinExistence type="inferred from homology"/>
<protein>
    <recommendedName>
        <fullName evidence="5">COP9 signalosome complex subunit 9</fullName>
    </recommendedName>
</protein>
<name>A0AAU9XK46_9CNID</name>
<dbReference type="EMBL" id="CALNXJ010000046">
    <property type="protein sequence ID" value="CAH3149952.1"/>
    <property type="molecule type" value="Genomic_DNA"/>
</dbReference>
<evidence type="ECO:0000256" key="1">
    <source>
        <dbReference type="ARBA" id="ARBA00009162"/>
    </source>
</evidence>
<evidence type="ECO:0000256" key="2">
    <source>
        <dbReference type="ARBA" id="ARBA00022790"/>
    </source>
</evidence>
<dbReference type="InterPro" id="IPR029391">
    <property type="entry name" value="CSN9_metazoa"/>
</dbReference>